<evidence type="ECO:0000256" key="1">
    <source>
        <dbReference type="SAM" id="MobiDB-lite"/>
    </source>
</evidence>
<gene>
    <name evidence="2" type="ORF">LCGC14_2550120</name>
</gene>
<comment type="caution">
    <text evidence="2">The sequence shown here is derived from an EMBL/GenBank/DDBJ whole genome shotgun (WGS) entry which is preliminary data.</text>
</comment>
<evidence type="ECO:0000313" key="2">
    <source>
        <dbReference type="EMBL" id="KKL11009.1"/>
    </source>
</evidence>
<accession>A0A0F9AN02</accession>
<protein>
    <submittedName>
        <fullName evidence="2">Uncharacterized protein</fullName>
    </submittedName>
</protein>
<proteinExistence type="predicted"/>
<feature type="compositionally biased region" description="Basic and acidic residues" evidence="1">
    <location>
        <begin position="152"/>
        <end position="171"/>
    </location>
</feature>
<organism evidence="2">
    <name type="scientific">marine sediment metagenome</name>
    <dbReference type="NCBI Taxonomy" id="412755"/>
    <lineage>
        <taxon>unclassified sequences</taxon>
        <taxon>metagenomes</taxon>
        <taxon>ecological metagenomes</taxon>
    </lineage>
</organism>
<dbReference type="EMBL" id="LAZR01041829">
    <property type="protein sequence ID" value="KKL11009.1"/>
    <property type="molecule type" value="Genomic_DNA"/>
</dbReference>
<feature type="compositionally biased region" description="Acidic residues" evidence="1">
    <location>
        <begin position="126"/>
        <end position="136"/>
    </location>
</feature>
<dbReference type="AlphaFoldDB" id="A0A0F9AN02"/>
<reference evidence="2" key="1">
    <citation type="journal article" date="2015" name="Nature">
        <title>Complex archaea that bridge the gap between prokaryotes and eukaryotes.</title>
        <authorList>
            <person name="Spang A."/>
            <person name="Saw J.H."/>
            <person name="Jorgensen S.L."/>
            <person name="Zaremba-Niedzwiedzka K."/>
            <person name="Martijn J."/>
            <person name="Lind A.E."/>
            <person name="van Eijk R."/>
            <person name="Schleper C."/>
            <person name="Guy L."/>
            <person name="Ettema T.J."/>
        </authorList>
    </citation>
    <scope>NUCLEOTIDE SEQUENCE</scope>
</reference>
<feature type="compositionally biased region" description="Basic and acidic residues" evidence="1">
    <location>
        <begin position="186"/>
        <end position="202"/>
    </location>
</feature>
<feature type="region of interest" description="Disordered" evidence="1">
    <location>
        <begin position="124"/>
        <end position="202"/>
    </location>
</feature>
<sequence length="202" mass="22850">MDYKELTDSEDVIDAAVEWYGKKWHKGMMYAEMRKWFPGVSIGTMNRVLKIARHKICALYGIDPLEYKGSQISFYESILRDNKNKVDSQIKAAERLDKLFGLEQVSGADPADLARKVIAFKKEIEEQNSGEDEENGDGGNKHEGNGGNEPTDIPKENLKSTETKSTDGRNDVDEDIDLPDTLTPEMLKELRFNNDNKDESGE</sequence>
<name>A0A0F9AN02_9ZZZZ</name>